<comment type="caution">
    <text evidence="2">The sequence shown here is derived from an EMBL/GenBank/DDBJ whole genome shotgun (WGS) entry which is preliminary data.</text>
</comment>
<evidence type="ECO:0000313" key="3">
    <source>
        <dbReference type="Proteomes" id="UP001602245"/>
    </source>
</evidence>
<accession>A0ABW6WF36</accession>
<dbReference type="EMBL" id="JBIAZU010000003">
    <property type="protein sequence ID" value="MFF5291907.1"/>
    <property type="molecule type" value="Genomic_DNA"/>
</dbReference>
<name>A0ABW6WF36_9ACTN</name>
<sequence>MEDSRYTPNELFRSARIRLFGTREALADAVNAHLAPAFLITAADIGKIERGVVTFPRSPRRAAFRTVFGVAADAEIGFRNTRADQEAQGDPAGTPADTRSCTTSVTHDGGCQQRPALQAQSLVRPQTTSYPALLRSGQPMDLFCSGPSQAANRGGDVGETTDTFLLTPAGRFLSGLAIPVQLHPAVLSEQVMTRVPENYAEDPFIRRSSRALVVGQVGEPDSGAFVLDSRHARRRLRGAAGEARLPIPRAYRLDELALALLWAVAAFDDALLNDDAVLTASVHDIAGYAAMDRSAASRDVAVDASPASLMWLGSMFCADHIRRHTSDLTGPPVFWTREQRGEEAASWLLFTHKNQYLQDTSGRAGPGEQLVRAFCVPRSAVAESASSERALLLLAAALMESYGIRATVTDASELAATPGFVYDNDRRAITATWIGADGVWYVDVVDDRTTLRGFADAAGHAIHHSVCPGATPERRLQVLADYLGLDWTWLVVRCTELATCGRAGIAQPRSRLLSLAGFDRACRFLADTAGSGN</sequence>
<organism evidence="2 3">
    <name type="scientific">Paractinoplanes globisporus</name>
    <dbReference type="NCBI Taxonomy" id="113565"/>
    <lineage>
        <taxon>Bacteria</taxon>
        <taxon>Bacillati</taxon>
        <taxon>Actinomycetota</taxon>
        <taxon>Actinomycetes</taxon>
        <taxon>Micromonosporales</taxon>
        <taxon>Micromonosporaceae</taxon>
        <taxon>Paractinoplanes</taxon>
    </lineage>
</organism>
<dbReference type="Proteomes" id="UP001602245">
    <property type="component" value="Unassembled WGS sequence"/>
</dbReference>
<protein>
    <submittedName>
        <fullName evidence="2">XRE family transcriptional regulator</fullName>
    </submittedName>
</protein>
<evidence type="ECO:0000256" key="1">
    <source>
        <dbReference type="SAM" id="MobiDB-lite"/>
    </source>
</evidence>
<proteinExistence type="predicted"/>
<evidence type="ECO:0000313" key="2">
    <source>
        <dbReference type="EMBL" id="MFF5291907.1"/>
    </source>
</evidence>
<gene>
    <name evidence="2" type="ORF">ACFY35_20900</name>
</gene>
<dbReference type="RefSeq" id="WP_020511769.1">
    <property type="nucleotide sequence ID" value="NZ_JBIAZU010000003.1"/>
</dbReference>
<reference evidence="2 3" key="1">
    <citation type="submission" date="2024-10" db="EMBL/GenBank/DDBJ databases">
        <title>The Natural Products Discovery Center: Release of the First 8490 Sequenced Strains for Exploring Actinobacteria Biosynthetic Diversity.</title>
        <authorList>
            <person name="Kalkreuter E."/>
            <person name="Kautsar S.A."/>
            <person name="Yang D."/>
            <person name="Bader C.D."/>
            <person name="Teijaro C.N."/>
            <person name="Fluegel L."/>
            <person name="Davis C.M."/>
            <person name="Simpson J.R."/>
            <person name="Lauterbach L."/>
            <person name="Steele A.D."/>
            <person name="Gui C."/>
            <person name="Meng S."/>
            <person name="Li G."/>
            <person name="Viehrig K."/>
            <person name="Ye F."/>
            <person name="Su P."/>
            <person name="Kiefer A.F."/>
            <person name="Nichols A."/>
            <person name="Cepeda A.J."/>
            <person name="Yan W."/>
            <person name="Fan B."/>
            <person name="Jiang Y."/>
            <person name="Adhikari A."/>
            <person name="Zheng C.-J."/>
            <person name="Schuster L."/>
            <person name="Cowan T.M."/>
            <person name="Smanski M.J."/>
            <person name="Chevrette M.G."/>
            <person name="De Carvalho L.P.S."/>
            <person name="Shen B."/>
        </authorList>
    </citation>
    <scope>NUCLEOTIDE SEQUENCE [LARGE SCALE GENOMIC DNA]</scope>
    <source>
        <strain evidence="2 3">NPDC000087</strain>
    </source>
</reference>
<feature type="region of interest" description="Disordered" evidence="1">
    <location>
        <begin position="81"/>
        <end position="110"/>
    </location>
</feature>
<keyword evidence="3" id="KW-1185">Reference proteome</keyword>
<feature type="compositionally biased region" description="Polar residues" evidence="1">
    <location>
        <begin position="97"/>
        <end position="106"/>
    </location>
</feature>